<dbReference type="SUPFAM" id="SSF52833">
    <property type="entry name" value="Thioredoxin-like"/>
    <property type="match status" value="1"/>
</dbReference>
<dbReference type="InterPro" id="IPR009737">
    <property type="entry name" value="Aim32/Apd1-like"/>
</dbReference>
<reference evidence="3 4" key="1">
    <citation type="submission" date="2024-02" db="EMBL/GenBank/DDBJ databases">
        <authorList>
            <person name="Vignale AGUSTIN F."/>
            <person name="Sosa J E."/>
            <person name="Modenutti C."/>
        </authorList>
    </citation>
    <scope>NUCLEOTIDE SEQUENCE [LARGE SCALE GENOMIC DNA]</scope>
</reference>
<sequence>MNSTCLHAPSSRMNFLPKPRPVSACLSQSYTHSLKYPHTNKQMRIPHPSRPLFSVAQRYLSTFTFTFFSLNPLSQSSLRTLASTMASENFSSDATSDVVADEVKFGFQRSEMYSSNLAGTVDPYDRHVFLSYKSYDSWPPRVENSDTDLLPKLLSDALKSRKNDINVKTRLTICEGRDGSGLSDGDVLIFPEMIKYRGLKESDVDGFVDDVLVNGKPWASGVQEVLIGSHVFVCAHNKRDRRCGVCGPVLIEKFKEEMELKGLEDEVFVTACSHVGGHKYAGNVIIFSPDSEGKISGHWYGYVTPDDVPDLLDQHIGKGEVIERLWRGQMGGRAEEADKLDEHKLPNGEALEHSETPQENGSEEKRESVANCCQGGTGFSCCRDESLEEKQGKNGPVRLTTWVGKWEQREVLTAAAVVGAVATVAVAYSFYRRSK</sequence>
<keyword evidence="4" id="KW-1185">Reference proteome</keyword>
<comment type="caution">
    <text evidence="3">The sequence shown here is derived from an EMBL/GenBank/DDBJ whole genome shotgun (WGS) entry which is preliminary data.</text>
</comment>
<keyword evidence="2" id="KW-0812">Transmembrane</keyword>
<keyword evidence="2" id="KW-1133">Transmembrane helix</keyword>
<feature type="region of interest" description="Disordered" evidence="1">
    <location>
        <begin position="333"/>
        <end position="367"/>
    </location>
</feature>
<dbReference type="PANTHER" id="PTHR31902">
    <property type="entry name" value="ACTIN PATCHES DISTAL PROTEIN 1"/>
    <property type="match status" value="1"/>
</dbReference>
<dbReference type="AlphaFoldDB" id="A0ABC8U4B2"/>
<evidence type="ECO:0000256" key="2">
    <source>
        <dbReference type="SAM" id="Phobius"/>
    </source>
</evidence>
<feature type="transmembrane region" description="Helical" evidence="2">
    <location>
        <begin position="411"/>
        <end position="431"/>
    </location>
</feature>
<protein>
    <recommendedName>
        <fullName evidence="5">Altered inheritance of mitochondria protein 32</fullName>
    </recommendedName>
</protein>
<dbReference type="Proteomes" id="UP001642360">
    <property type="component" value="Unassembled WGS sequence"/>
</dbReference>
<dbReference type="EMBL" id="CAUOFW020006853">
    <property type="protein sequence ID" value="CAK9176597.1"/>
    <property type="molecule type" value="Genomic_DNA"/>
</dbReference>
<proteinExistence type="predicted"/>
<dbReference type="InterPro" id="IPR036249">
    <property type="entry name" value="Thioredoxin-like_sf"/>
</dbReference>
<accession>A0ABC8U4B2</accession>
<dbReference type="Gene3D" id="3.40.30.10">
    <property type="entry name" value="Glutaredoxin"/>
    <property type="match status" value="2"/>
</dbReference>
<dbReference type="CDD" id="cd03062">
    <property type="entry name" value="TRX_Fd_Sucrase"/>
    <property type="match status" value="1"/>
</dbReference>
<evidence type="ECO:0000313" key="4">
    <source>
        <dbReference type="Proteomes" id="UP001642360"/>
    </source>
</evidence>
<evidence type="ECO:0008006" key="5">
    <source>
        <dbReference type="Google" id="ProtNLM"/>
    </source>
</evidence>
<dbReference type="PANTHER" id="PTHR31902:SF10">
    <property type="entry name" value="SUCRASE_FERREDOXIN-LIKE FAMILY PROTEIN"/>
    <property type="match status" value="1"/>
</dbReference>
<evidence type="ECO:0000313" key="3">
    <source>
        <dbReference type="EMBL" id="CAK9176597.1"/>
    </source>
</evidence>
<dbReference type="FunFam" id="3.40.30.10:FF:000213">
    <property type="entry name" value="APD1p protein"/>
    <property type="match status" value="1"/>
</dbReference>
<dbReference type="Pfam" id="PF06999">
    <property type="entry name" value="Suc_Fer-like"/>
    <property type="match status" value="1"/>
</dbReference>
<keyword evidence="2" id="KW-0472">Membrane</keyword>
<organism evidence="3 4">
    <name type="scientific">Ilex paraguariensis</name>
    <name type="common">yerba mate</name>
    <dbReference type="NCBI Taxonomy" id="185542"/>
    <lineage>
        <taxon>Eukaryota</taxon>
        <taxon>Viridiplantae</taxon>
        <taxon>Streptophyta</taxon>
        <taxon>Embryophyta</taxon>
        <taxon>Tracheophyta</taxon>
        <taxon>Spermatophyta</taxon>
        <taxon>Magnoliopsida</taxon>
        <taxon>eudicotyledons</taxon>
        <taxon>Gunneridae</taxon>
        <taxon>Pentapetalae</taxon>
        <taxon>asterids</taxon>
        <taxon>campanulids</taxon>
        <taxon>Aquifoliales</taxon>
        <taxon>Aquifoliaceae</taxon>
        <taxon>Ilex</taxon>
    </lineage>
</organism>
<gene>
    <name evidence="3" type="ORF">ILEXP_LOCUS46454</name>
</gene>
<evidence type="ECO:0000256" key="1">
    <source>
        <dbReference type="SAM" id="MobiDB-lite"/>
    </source>
</evidence>
<name>A0ABC8U4B2_9AQUA</name>